<keyword evidence="2" id="KW-1185">Reference proteome</keyword>
<proteinExistence type="predicted"/>
<accession>A0A8K0JUF1</accession>
<protein>
    <recommendedName>
        <fullName evidence="3">Ig-like domain-containing protein</fullName>
    </recommendedName>
</protein>
<dbReference type="AlphaFoldDB" id="A0A8K0JUF1"/>
<dbReference type="EMBL" id="KZ308120">
    <property type="protein sequence ID" value="KAG8222027.1"/>
    <property type="molecule type" value="Genomic_DNA"/>
</dbReference>
<name>A0A8K0JUF1_LADFU</name>
<evidence type="ECO:0000313" key="2">
    <source>
        <dbReference type="Proteomes" id="UP000792457"/>
    </source>
</evidence>
<sequence length="90" mass="10157">MHFKTHSVALLKICIAARNFIITSRVEPLNRKLPPEHPVVFDRNGRPLTTSAGPYNEGDDVVLNCRVEGVKFEFSHINADMIFSLAVYKC</sequence>
<evidence type="ECO:0000313" key="1">
    <source>
        <dbReference type="EMBL" id="KAG8222027.1"/>
    </source>
</evidence>
<comment type="caution">
    <text evidence="1">The sequence shown here is derived from an EMBL/GenBank/DDBJ whole genome shotgun (WGS) entry which is preliminary data.</text>
</comment>
<evidence type="ECO:0008006" key="3">
    <source>
        <dbReference type="Google" id="ProtNLM"/>
    </source>
</evidence>
<dbReference type="Proteomes" id="UP000792457">
    <property type="component" value="Unassembled WGS sequence"/>
</dbReference>
<dbReference type="OrthoDB" id="6431884at2759"/>
<reference evidence="1" key="1">
    <citation type="submission" date="2013-04" db="EMBL/GenBank/DDBJ databases">
        <authorList>
            <person name="Qu J."/>
            <person name="Murali S.C."/>
            <person name="Bandaranaike D."/>
            <person name="Bellair M."/>
            <person name="Blankenburg K."/>
            <person name="Chao H."/>
            <person name="Dinh H."/>
            <person name="Doddapaneni H."/>
            <person name="Downs B."/>
            <person name="Dugan-Rocha S."/>
            <person name="Elkadiri S."/>
            <person name="Gnanaolivu R.D."/>
            <person name="Hernandez B."/>
            <person name="Javaid M."/>
            <person name="Jayaseelan J.C."/>
            <person name="Lee S."/>
            <person name="Li M."/>
            <person name="Ming W."/>
            <person name="Munidasa M."/>
            <person name="Muniz J."/>
            <person name="Nguyen L."/>
            <person name="Ongeri F."/>
            <person name="Osuji N."/>
            <person name="Pu L.-L."/>
            <person name="Puazo M."/>
            <person name="Qu C."/>
            <person name="Quiroz J."/>
            <person name="Raj R."/>
            <person name="Weissenberger G."/>
            <person name="Xin Y."/>
            <person name="Zou X."/>
            <person name="Han Y."/>
            <person name="Richards S."/>
            <person name="Worley K."/>
            <person name="Muzny D."/>
            <person name="Gibbs R."/>
        </authorList>
    </citation>
    <scope>NUCLEOTIDE SEQUENCE</scope>
    <source>
        <strain evidence="1">Sampled in the wild</strain>
    </source>
</reference>
<gene>
    <name evidence="1" type="ORF">J437_LFUL002789</name>
</gene>
<reference evidence="1" key="2">
    <citation type="submission" date="2017-10" db="EMBL/GenBank/DDBJ databases">
        <title>Ladona fulva Genome sequencing and assembly.</title>
        <authorList>
            <person name="Murali S."/>
            <person name="Richards S."/>
            <person name="Bandaranaike D."/>
            <person name="Bellair M."/>
            <person name="Blankenburg K."/>
            <person name="Chao H."/>
            <person name="Dinh H."/>
            <person name="Doddapaneni H."/>
            <person name="Dugan-Rocha S."/>
            <person name="Elkadiri S."/>
            <person name="Gnanaolivu R."/>
            <person name="Hernandez B."/>
            <person name="Skinner E."/>
            <person name="Javaid M."/>
            <person name="Lee S."/>
            <person name="Li M."/>
            <person name="Ming W."/>
            <person name="Munidasa M."/>
            <person name="Muniz J."/>
            <person name="Nguyen L."/>
            <person name="Hughes D."/>
            <person name="Osuji N."/>
            <person name="Pu L.-L."/>
            <person name="Puazo M."/>
            <person name="Qu C."/>
            <person name="Quiroz J."/>
            <person name="Raj R."/>
            <person name="Weissenberger G."/>
            <person name="Xin Y."/>
            <person name="Zou X."/>
            <person name="Han Y."/>
            <person name="Worley K."/>
            <person name="Muzny D."/>
            <person name="Gibbs R."/>
        </authorList>
    </citation>
    <scope>NUCLEOTIDE SEQUENCE</scope>
    <source>
        <strain evidence="1">Sampled in the wild</strain>
    </source>
</reference>
<organism evidence="1 2">
    <name type="scientific">Ladona fulva</name>
    <name type="common">Scarce chaser dragonfly</name>
    <name type="synonym">Libellula fulva</name>
    <dbReference type="NCBI Taxonomy" id="123851"/>
    <lineage>
        <taxon>Eukaryota</taxon>
        <taxon>Metazoa</taxon>
        <taxon>Ecdysozoa</taxon>
        <taxon>Arthropoda</taxon>
        <taxon>Hexapoda</taxon>
        <taxon>Insecta</taxon>
        <taxon>Pterygota</taxon>
        <taxon>Palaeoptera</taxon>
        <taxon>Odonata</taxon>
        <taxon>Epiprocta</taxon>
        <taxon>Anisoptera</taxon>
        <taxon>Libelluloidea</taxon>
        <taxon>Libellulidae</taxon>
        <taxon>Ladona</taxon>
    </lineage>
</organism>